<dbReference type="AGR" id="RGD:1359470"/>
<dbReference type="SUPFAM" id="SSF48403">
    <property type="entry name" value="Ankyrin repeat"/>
    <property type="match status" value="1"/>
</dbReference>
<gene>
    <name evidence="3 5" type="primary">Poteg</name>
</gene>
<name>F7FH89_RAT</name>
<dbReference type="SMART" id="SM00248">
    <property type="entry name" value="ANK"/>
    <property type="match status" value="6"/>
</dbReference>
<reference evidence="3" key="1">
    <citation type="submission" date="2024-01" db="EMBL/GenBank/DDBJ databases">
        <title>GRCr8: a new rat reference genome assembly contstructed from accurate long reads and long range scaffolding.</title>
        <authorList>
            <person name="Doris P.A."/>
            <person name="Kalbfleisch T."/>
            <person name="Li K."/>
            <person name="Howe K."/>
            <person name="Wood J."/>
        </authorList>
    </citation>
    <scope>NUCLEOTIDE SEQUENCE [LARGE SCALE GENOMIC DNA]</scope>
    <source>
        <strain evidence="3">Brown Norway</strain>
    </source>
</reference>
<dbReference type="Gene3D" id="1.25.40.20">
    <property type="entry name" value="Ankyrin repeat-containing domain"/>
    <property type="match status" value="1"/>
</dbReference>
<keyword evidence="1" id="KW-0040">ANK repeat</keyword>
<dbReference type="Ensembl" id="ENSRNOT00000016348.5">
    <property type="protein sequence ID" value="ENSRNOP00000016349.6"/>
    <property type="gene ID" value="ENSRNOG00000012218.7"/>
</dbReference>
<keyword evidence="4" id="KW-1185">Reference proteome</keyword>
<dbReference type="InterPro" id="IPR002110">
    <property type="entry name" value="Ankyrin_rpt"/>
</dbReference>
<dbReference type="PRINTS" id="PR01415">
    <property type="entry name" value="ANKYRIN"/>
</dbReference>
<evidence type="ECO:0000313" key="4">
    <source>
        <dbReference type="Proteomes" id="UP000002494"/>
    </source>
</evidence>
<dbReference type="STRING" id="10116.ENSRNOP00000016349"/>
<dbReference type="Pfam" id="PF12796">
    <property type="entry name" value="Ank_2"/>
    <property type="match status" value="1"/>
</dbReference>
<dbReference type="eggNOG" id="KOG0504">
    <property type="taxonomic scope" value="Eukaryota"/>
</dbReference>
<feature type="repeat" description="ANK" evidence="1">
    <location>
        <begin position="80"/>
        <end position="112"/>
    </location>
</feature>
<dbReference type="PROSITE" id="PS50297">
    <property type="entry name" value="ANK_REP_REGION"/>
    <property type="match status" value="3"/>
</dbReference>
<dbReference type="InterPro" id="IPR050657">
    <property type="entry name" value="Ankyrin_repeat_domain"/>
</dbReference>
<feature type="region of interest" description="Disordered" evidence="2">
    <location>
        <begin position="319"/>
        <end position="350"/>
    </location>
</feature>
<protein>
    <submittedName>
        <fullName evidence="3">POTE ankyrin domain family, member G</fullName>
    </submittedName>
</protein>
<dbReference type="PROSITE" id="PS50088">
    <property type="entry name" value="ANK_REPEAT"/>
    <property type="match status" value="3"/>
</dbReference>
<feature type="compositionally biased region" description="Polar residues" evidence="2">
    <location>
        <begin position="326"/>
        <end position="344"/>
    </location>
</feature>
<accession>F7FH89</accession>
<dbReference type="Bgee" id="ENSRNOG00000012218">
    <property type="expression patterns" value="Expressed in testis"/>
</dbReference>
<dbReference type="InParanoid" id="F7FH89"/>
<reference evidence="3" key="3">
    <citation type="submission" date="2025-09" db="UniProtKB">
        <authorList>
            <consortium name="Ensembl"/>
        </authorList>
    </citation>
    <scope>IDENTIFICATION</scope>
    <source>
        <strain evidence="3">Brown Norway</strain>
    </source>
</reference>
<dbReference type="VEuPathDB" id="HostDB:ENSRNOG00000012218"/>
<dbReference type="PANTHER" id="PTHR24147:SF72">
    <property type="entry name" value="GSARP1"/>
    <property type="match status" value="1"/>
</dbReference>
<organism evidence="3 4">
    <name type="scientific">Rattus norvegicus</name>
    <name type="common">Rat</name>
    <dbReference type="NCBI Taxonomy" id="10116"/>
    <lineage>
        <taxon>Eukaryota</taxon>
        <taxon>Metazoa</taxon>
        <taxon>Chordata</taxon>
        <taxon>Craniata</taxon>
        <taxon>Vertebrata</taxon>
        <taxon>Euteleostomi</taxon>
        <taxon>Mammalia</taxon>
        <taxon>Eutheria</taxon>
        <taxon>Euarchontoglires</taxon>
        <taxon>Glires</taxon>
        <taxon>Rodentia</taxon>
        <taxon>Myomorpha</taxon>
        <taxon>Muroidea</taxon>
        <taxon>Muridae</taxon>
        <taxon>Murinae</taxon>
        <taxon>Rattus</taxon>
    </lineage>
</organism>
<evidence type="ECO:0000256" key="1">
    <source>
        <dbReference type="PROSITE-ProRule" id="PRU00023"/>
    </source>
</evidence>
<dbReference type="AlphaFoldDB" id="F7FH89"/>
<dbReference type="PANTHER" id="PTHR24147">
    <property type="entry name" value="ANKYRIN REPEAT DOMAIN 36-RELATED"/>
    <property type="match status" value="1"/>
</dbReference>
<proteinExistence type="predicted"/>
<feature type="repeat" description="ANK" evidence="1">
    <location>
        <begin position="146"/>
        <end position="178"/>
    </location>
</feature>
<dbReference type="GeneTree" id="ENSGT00940000153661"/>
<reference evidence="3" key="2">
    <citation type="submission" date="2025-08" db="UniProtKB">
        <authorList>
            <consortium name="Ensembl"/>
        </authorList>
    </citation>
    <scope>IDENTIFICATION</scope>
    <source>
        <strain evidence="3">Brown Norway</strain>
    </source>
</reference>
<dbReference type="PaxDb" id="10116-ENSRNOP00000016349"/>
<dbReference type="RGD" id="1359470">
    <property type="gene designation" value="Poteg"/>
</dbReference>
<dbReference type="InterPro" id="IPR036770">
    <property type="entry name" value="Ankyrin_rpt-contain_sf"/>
</dbReference>
<dbReference type="Pfam" id="PF13857">
    <property type="entry name" value="Ank_5"/>
    <property type="match status" value="1"/>
</dbReference>
<evidence type="ECO:0000313" key="3">
    <source>
        <dbReference type="Ensembl" id="ENSRNOP00000016349.6"/>
    </source>
</evidence>
<evidence type="ECO:0000313" key="5">
    <source>
        <dbReference type="RGD" id="1359470"/>
    </source>
</evidence>
<evidence type="ECO:0000256" key="2">
    <source>
        <dbReference type="SAM" id="MobiDB-lite"/>
    </source>
</evidence>
<sequence length="475" mass="53101">MSFSMKKIFGAKEKTPLGFCDAPQMTVSEFFFGDNPNYPKYHTTYRPLGHIHRVAAEGDAAQMEILITLGQCSVSDRDRKDRTALHFACVYGRLPVVTVLVNNNCEIDAFDKNHITPLIKSVQCWKQKCATLLLEHGADPNVIDSSGNSALHYAVYNGHEEMVALLLQYKANIEQKTKDGFTPLLLALREKRVEVAELLVRMGADVHVVDELQRNTLIYAIRCGSKGLAVSLLKKGIDFFYKDVFGWTALRYAIEGHCTFRQTLLDFEENLHSRKENEPELEVEPNPSCILAEQVDAGDDSLARVSSCLSPVTPVLALKDEENSRHTGSNSESEPPNCSGNSPAATDKIFGNRGKRTVEAWVEKDPSSKSATEMRDSVTNEAVERIELFTSTSEPELELMSIEEGISDESENDQPLSELEHLPQIKVEHLSGAGYQVEKININGQMKGRNSILLKIYVITYLPKTGHCHMTLKYY</sequence>
<feature type="repeat" description="ANK" evidence="1">
    <location>
        <begin position="179"/>
        <end position="211"/>
    </location>
</feature>
<dbReference type="Proteomes" id="UP000002494">
    <property type="component" value="Chromosome 16"/>
</dbReference>